<evidence type="ECO:0000259" key="1">
    <source>
        <dbReference type="Pfam" id="PF25852"/>
    </source>
</evidence>
<dbReference type="InterPro" id="IPR008979">
    <property type="entry name" value="Galactose-bd-like_sf"/>
</dbReference>
<reference evidence="2" key="1">
    <citation type="journal article" date="2015" name="Nature">
        <title>Complex archaea that bridge the gap between prokaryotes and eukaryotes.</title>
        <authorList>
            <person name="Spang A."/>
            <person name="Saw J.H."/>
            <person name="Jorgensen S.L."/>
            <person name="Zaremba-Niedzwiedzka K."/>
            <person name="Martijn J."/>
            <person name="Lind A.E."/>
            <person name="van Eijk R."/>
            <person name="Schleper C."/>
            <person name="Guy L."/>
            <person name="Ettema T.J."/>
        </authorList>
    </citation>
    <scope>NUCLEOTIDE SEQUENCE</scope>
</reference>
<comment type="caution">
    <text evidence="2">The sequence shown here is derived from an EMBL/GenBank/DDBJ whole genome shotgun (WGS) entry which is preliminary data.</text>
</comment>
<dbReference type="InterPro" id="IPR058667">
    <property type="entry name" value="DUF6242_C"/>
</dbReference>
<dbReference type="Pfam" id="PF25852">
    <property type="entry name" value="DUF6242_C"/>
    <property type="match status" value="1"/>
</dbReference>
<proteinExistence type="predicted"/>
<evidence type="ECO:0000313" key="2">
    <source>
        <dbReference type="EMBL" id="KKM75428.1"/>
    </source>
</evidence>
<dbReference type="EMBL" id="LAZR01008978">
    <property type="protein sequence ID" value="KKM75428.1"/>
    <property type="molecule type" value="Genomic_DNA"/>
</dbReference>
<organism evidence="2">
    <name type="scientific">marine sediment metagenome</name>
    <dbReference type="NCBI Taxonomy" id="412755"/>
    <lineage>
        <taxon>unclassified sequences</taxon>
        <taxon>metagenomes</taxon>
        <taxon>ecological metagenomes</taxon>
    </lineage>
</organism>
<dbReference type="AlphaFoldDB" id="A0A0F9K0C6"/>
<accession>A0A0F9K0C6</accession>
<dbReference type="SUPFAM" id="SSF110296">
    <property type="entry name" value="Oligoxyloglucan reducing end-specific cellobiohydrolase"/>
    <property type="match status" value="1"/>
</dbReference>
<sequence length="842" mass="91548">MPKDILETLNERMPALVDISDEVYEAMFGKIDFVPNSLIAISDDYQCGAICNELEYLRSYINRMSASNNIDDMEGTLLDTIVDFFTHLVRIWDETDANLLNRFHALIRRKANPRWMTTWSMMDAFSYFFDKASIYLIENYIETDLSANGDFEQGSGDTFTSWNKTEAGSSVIVNIVDAWWLQLTSPFGSSSIRAVIYNESASWVAVGLEGKIGTSEDGITWVLITNPSGSVQLEDIAYNGTSLWVIAGLTQTVMSSPDSITWTKRNVAGGVNFFSIAHNQDSGVDGLWVLTGSSGKVFTSPNAIDWTSRSNPFGTSGIEGVAYNGVDLWVVVGFGGKLSTSPDGITWSALKTTPTADSLYEVAHNHLTGGSALWVAVGYNGLIITSSDGNTWTQRTSSFGTSIITSVAYDSIADEWIAVGDDGKMASSLDGISWAQLESPFGTSDVFGIAIGINRSIAVGQAGKIADARRKLGFSGSRAPEFQIDSSNSNASLDQTISSVAAGDYKIAFFYEDNGLCPDDNLIYLTVQRSGDSYYYNFTANQWQAGAAGKYFEAQGGGYKYGSVYLSNADTRDLTFTLVNAGASGTAYKFRIDLFKFGIWKDYPSFKLLIKVDIQPGPGDLALWNGSTEDNLMDRGECESTTSPMIMEETVPYEPTPGNQSWSRDATAPYMGSYNRRLNKDVASGAGDAETFLTDNKNTDDMHGLIAGTKYTLAFIGKPDEITNVHIVIIHEYYSGGWYETAILTDTAGSWKRYSQTITLNAGTTGFAISIFIGSNAALNSTFDIDNIRLIKGADSDIEKAGFLDNDFILGAGGGYTSSLYDDILDIIKPEGVKAVLSIVST</sequence>
<feature type="domain" description="DUF6242" evidence="1">
    <location>
        <begin position="257"/>
        <end position="395"/>
    </location>
</feature>
<protein>
    <recommendedName>
        <fullName evidence="1">DUF6242 domain-containing protein</fullName>
    </recommendedName>
</protein>
<dbReference type="SUPFAM" id="SSF49785">
    <property type="entry name" value="Galactose-binding domain-like"/>
    <property type="match status" value="1"/>
</dbReference>
<gene>
    <name evidence="2" type="ORF">LCGC14_1390350</name>
</gene>
<name>A0A0F9K0C6_9ZZZZ</name>
<dbReference type="Gene3D" id="2.60.120.260">
    <property type="entry name" value="Galactose-binding domain-like"/>
    <property type="match status" value="1"/>
</dbReference>